<dbReference type="InterPro" id="IPR003425">
    <property type="entry name" value="CCB3/YggT"/>
</dbReference>
<dbReference type="Proteomes" id="UP000054023">
    <property type="component" value="Unassembled WGS sequence"/>
</dbReference>
<keyword evidence="1" id="KW-0472">Membrane</keyword>
<sequence length="95" mass="10760">MDLLTAPLYLLLTIYQFALVVRIIFDLTQQYARSWRPKGLPLMIAVGVYSITDPPIRWIQRKVPPLNLGGVSLDMGFLLVFLLVVIAKMVLRGFA</sequence>
<dbReference type="AlphaFoldDB" id="A0A0W8IGK8"/>
<dbReference type="STRING" id="317018.AVL63_03270"/>
<gene>
    <name evidence="2" type="ORF">AVL63_03270</name>
    <name evidence="3" type="ORF">HNR24_001061</name>
</gene>
<evidence type="ECO:0000256" key="1">
    <source>
        <dbReference type="SAM" id="Phobius"/>
    </source>
</evidence>
<dbReference type="Proteomes" id="UP000546252">
    <property type="component" value="Unassembled WGS sequence"/>
</dbReference>
<reference evidence="4" key="1">
    <citation type="submission" date="2015-12" db="EMBL/GenBank/DDBJ databases">
        <authorList>
            <person name="Nair G.R."/>
            <person name="Kaur G."/>
            <person name="Mayilraj S."/>
        </authorList>
    </citation>
    <scope>NUCLEOTIDE SEQUENCE [LARGE SCALE GENOMIC DNA]</scope>
    <source>
        <strain evidence="4">CD08_7</strain>
    </source>
</reference>
<reference evidence="3 5" key="3">
    <citation type="submission" date="2020-08" db="EMBL/GenBank/DDBJ databases">
        <title>Sequencing the genomes of 1000 actinobacteria strains.</title>
        <authorList>
            <person name="Klenk H.-P."/>
        </authorList>
    </citation>
    <scope>NUCLEOTIDE SEQUENCE [LARGE SCALE GENOMIC DNA]</scope>
    <source>
        <strain evidence="3 5">DSM 19081</strain>
    </source>
</reference>
<evidence type="ECO:0000313" key="5">
    <source>
        <dbReference type="Proteomes" id="UP000546252"/>
    </source>
</evidence>
<dbReference type="GO" id="GO:0016020">
    <property type="term" value="C:membrane"/>
    <property type="evidence" value="ECO:0007669"/>
    <property type="project" value="InterPro"/>
</dbReference>
<keyword evidence="1" id="KW-1133">Transmembrane helix</keyword>
<feature type="transmembrane region" description="Helical" evidence="1">
    <location>
        <begin position="6"/>
        <end position="27"/>
    </location>
</feature>
<dbReference type="RefSeq" id="WP_058888731.1">
    <property type="nucleotide sequence ID" value="NZ_BAAAKT010000004.1"/>
</dbReference>
<dbReference type="Pfam" id="PF02325">
    <property type="entry name" value="CCB3_YggT"/>
    <property type="match status" value="1"/>
</dbReference>
<dbReference type="EMBL" id="JACJIH010000001">
    <property type="protein sequence ID" value="MBA8921128.1"/>
    <property type="molecule type" value="Genomic_DNA"/>
</dbReference>
<name>A0A0W8IGK8_9MICC</name>
<feature type="transmembrane region" description="Helical" evidence="1">
    <location>
        <begin position="71"/>
        <end position="91"/>
    </location>
</feature>
<dbReference type="EMBL" id="LQBM01000003">
    <property type="protein sequence ID" value="KUG59048.1"/>
    <property type="molecule type" value="Genomic_DNA"/>
</dbReference>
<keyword evidence="1" id="KW-0812">Transmembrane</keyword>
<evidence type="ECO:0000313" key="4">
    <source>
        <dbReference type="Proteomes" id="UP000054023"/>
    </source>
</evidence>
<evidence type="ECO:0000313" key="2">
    <source>
        <dbReference type="EMBL" id="KUG59048.1"/>
    </source>
</evidence>
<accession>A0A0W8IGK8</accession>
<reference evidence="2" key="2">
    <citation type="submission" date="2015-12" db="EMBL/GenBank/DDBJ databases">
        <authorList>
            <person name="Shamseldin A."/>
            <person name="Moawad H."/>
            <person name="Abd El-Rahim W.M."/>
            <person name="Sadowsky M.J."/>
        </authorList>
    </citation>
    <scope>NUCLEOTIDE SEQUENCE [LARGE SCALE GENOMIC DNA]</scope>
    <source>
        <strain evidence="2">CD08_7</strain>
    </source>
</reference>
<comment type="caution">
    <text evidence="2">The sequence shown here is derived from an EMBL/GenBank/DDBJ whole genome shotgun (WGS) entry which is preliminary data.</text>
</comment>
<proteinExistence type="predicted"/>
<organism evidence="2 4">
    <name type="scientific">Nesterenkonia jeotgali</name>
    <dbReference type="NCBI Taxonomy" id="317018"/>
    <lineage>
        <taxon>Bacteria</taxon>
        <taxon>Bacillati</taxon>
        <taxon>Actinomycetota</taxon>
        <taxon>Actinomycetes</taxon>
        <taxon>Micrococcales</taxon>
        <taxon>Micrococcaceae</taxon>
        <taxon>Nesterenkonia</taxon>
    </lineage>
</organism>
<protein>
    <submittedName>
        <fullName evidence="3">YggT family protein</fullName>
    </submittedName>
</protein>
<dbReference type="OrthoDB" id="3216131at2"/>
<keyword evidence="4" id="KW-1185">Reference proteome</keyword>
<evidence type="ECO:0000313" key="3">
    <source>
        <dbReference type="EMBL" id="MBA8921128.1"/>
    </source>
</evidence>